<feature type="DNA-binding region" description="Homeobox" evidence="8">
    <location>
        <begin position="5"/>
        <end position="64"/>
    </location>
</feature>
<dbReference type="InterPro" id="IPR009057">
    <property type="entry name" value="Homeodomain-like_sf"/>
</dbReference>
<dbReference type="PRINTS" id="PR00031">
    <property type="entry name" value="HTHREPRESSR"/>
</dbReference>
<dbReference type="AlphaFoldDB" id="A0AA88AGG8"/>
<dbReference type="GO" id="GO:0000981">
    <property type="term" value="F:DNA-binding transcription factor activity, RNA polymerase II-specific"/>
    <property type="evidence" value="ECO:0007669"/>
    <property type="project" value="UniProtKB-UniRule"/>
</dbReference>
<dbReference type="GO" id="GO:0045893">
    <property type="term" value="P:positive regulation of DNA-templated transcription"/>
    <property type="evidence" value="ECO:0007669"/>
    <property type="project" value="TreeGrafter"/>
</dbReference>
<dbReference type="PANTHER" id="PTHR24326">
    <property type="entry name" value="HOMEOBOX-LEUCINE ZIPPER PROTEIN"/>
    <property type="match status" value="1"/>
</dbReference>
<dbReference type="Proteomes" id="UP001187192">
    <property type="component" value="Unassembled WGS sequence"/>
</dbReference>
<evidence type="ECO:0000256" key="7">
    <source>
        <dbReference type="ARBA" id="ARBA00025748"/>
    </source>
</evidence>
<evidence type="ECO:0000256" key="1">
    <source>
        <dbReference type="ARBA" id="ARBA00004123"/>
    </source>
</evidence>
<evidence type="ECO:0000256" key="9">
    <source>
        <dbReference type="RuleBase" id="RU000682"/>
    </source>
</evidence>
<comment type="caution">
    <text evidence="13">The sequence shown here is derived from an EMBL/GenBank/DDBJ whole genome shotgun (WGS) entry which is preliminary data.</text>
</comment>
<dbReference type="SMART" id="SM00389">
    <property type="entry name" value="HOX"/>
    <property type="match status" value="1"/>
</dbReference>
<dbReference type="Gramene" id="FCD_00012220-RA">
    <property type="protein sequence ID" value="FCD_00012220-RA:cds"/>
    <property type="gene ID" value="FCD_00012220"/>
</dbReference>
<keyword evidence="14" id="KW-1185">Reference proteome</keyword>
<accession>A0AA88AGG8</accession>
<reference evidence="13" key="1">
    <citation type="submission" date="2023-07" db="EMBL/GenBank/DDBJ databases">
        <title>draft genome sequence of fig (Ficus carica).</title>
        <authorList>
            <person name="Takahashi T."/>
            <person name="Nishimura K."/>
        </authorList>
    </citation>
    <scope>NUCLEOTIDE SEQUENCE</scope>
</reference>
<comment type="subcellular location">
    <subcellularLocation>
        <location evidence="1 8 9">Nucleus</location>
    </subcellularLocation>
</comment>
<evidence type="ECO:0000256" key="8">
    <source>
        <dbReference type="PROSITE-ProRule" id="PRU00108"/>
    </source>
</evidence>
<evidence type="ECO:0000313" key="13">
    <source>
        <dbReference type="EMBL" id="GMN54453.1"/>
    </source>
</evidence>
<evidence type="ECO:0000256" key="2">
    <source>
        <dbReference type="ARBA" id="ARBA00023015"/>
    </source>
</evidence>
<gene>
    <name evidence="13" type="ORF">TIFTF001_023577</name>
</gene>
<dbReference type="InterPro" id="IPR001356">
    <property type="entry name" value="HD"/>
</dbReference>
<dbReference type="SUPFAM" id="SSF46689">
    <property type="entry name" value="Homeodomain-like"/>
    <property type="match status" value="1"/>
</dbReference>
<feature type="coiled-coil region" evidence="11">
    <location>
        <begin position="69"/>
        <end position="103"/>
    </location>
</feature>
<comment type="function">
    <text evidence="10">Transcription factor.</text>
</comment>
<dbReference type="PROSITE" id="PS50071">
    <property type="entry name" value="HOMEOBOX_2"/>
    <property type="match status" value="1"/>
</dbReference>
<dbReference type="EMBL" id="BTGU01000051">
    <property type="protein sequence ID" value="GMN54453.1"/>
    <property type="molecule type" value="Genomic_DNA"/>
</dbReference>
<dbReference type="InterPro" id="IPR017970">
    <property type="entry name" value="Homeobox_CS"/>
</dbReference>
<dbReference type="Gene3D" id="1.10.10.60">
    <property type="entry name" value="Homeodomain-like"/>
    <property type="match status" value="1"/>
</dbReference>
<keyword evidence="6 8" id="KW-0539">Nucleus</keyword>
<name>A0AA88AGG8_FICCA</name>
<evidence type="ECO:0000256" key="11">
    <source>
        <dbReference type="SAM" id="Coils"/>
    </source>
</evidence>
<dbReference type="GO" id="GO:0005634">
    <property type="term" value="C:nucleus"/>
    <property type="evidence" value="ECO:0007669"/>
    <property type="project" value="UniProtKB-SubCell"/>
</dbReference>
<dbReference type="Pfam" id="PF00046">
    <property type="entry name" value="Homeodomain"/>
    <property type="match status" value="1"/>
</dbReference>
<dbReference type="PROSITE" id="PS00027">
    <property type="entry name" value="HOMEOBOX_1"/>
    <property type="match status" value="1"/>
</dbReference>
<evidence type="ECO:0000256" key="3">
    <source>
        <dbReference type="ARBA" id="ARBA00023125"/>
    </source>
</evidence>
<keyword evidence="11" id="KW-0175">Coiled coil</keyword>
<evidence type="ECO:0000313" key="14">
    <source>
        <dbReference type="Proteomes" id="UP001187192"/>
    </source>
</evidence>
<keyword evidence="3 8" id="KW-0238">DNA-binding</keyword>
<evidence type="ECO:0000259" key="12">
    <source>
        <dbReference type="PROSITE" id="PS50071"/>
    </source>
</evidence>
<dbReference type="PANTHER" id="PTHR24326:SF522">
    <property type="entry name" value="HOMEOBOX-LEUCINE ZIPPER PROTEIN ATHB-52"/>
    <property type="match status" value="1"/>
</dbReference>
<feature type="domain" description="Homeobox" evidence="12">
    <location>
        <begin position="3"/>
        <end position="63"/>
    </location>
</feature>
<evidence type="ECO:0000256" key="6">
    <source>
        <dbReference type="ARBA" id="ARBA00023242"/>
    </source>
</evidence>
<dbReference type="CDD" id="cd00086">
    <property type="entry name" value="homeodomain"/>
    <property type="match status" value="1"/>
</dbReference>
<comment type="similarity">
    <text evidence="7 10">Belongs to the HD-ZIP homeobox family. Class I subfamily.</text>
</comment>
<dbReference type="InterPro" id="IPR045224">
    <property type="entry name" value="HDZip_class_I_plant"/>
</dbReference>
<evidence type="ECO:0000256" key="10">
    <source>
        <dbReference type="RuleBase" id="RU369038"/>
    </source>
</evidence>
<keyword evidence="2 10" id="KW-0805">Transcription regulation</keyword>
<dbReference type="InterPro" id="IPR000047">
    <property type="entry name" value="HTH_motif"/>
</dbReference>
<protein>
    <recommendedName>
        <fullName evidence="10">Homeobox-leucine zipper protein</fullName>
    </recommendedName>
    <alternativeName>
        <fullName evidence="10">HD-ZIP protein</fullName>
    </alternativeName>
    <alternativeName>
        <fullName evidence="10">Homeodomain transcription factor</fullName>
    </alternativeName>
</protein>
<evidence type="ECO:0000256" key="5">
    <source>
        <dbReference type="ARBA" id="ARBA00023163"/>
    </source>
</evidence>
<proteinExistence type="inferred from homology"/>
<keyword evidence="5 10" id="KW-0804">Transcription</keyword>
<dbReference type="GO" id="GO:0043565">
    <property type="term" value="F:sequence-specific DNA binding"/>
    <property type="evidence" value="ECO:0007669"/>
    <property type="project" value="TreeGrafter"/>
</dbReference>
<evidence type="ECO:0000256" key="4">
    <source>
        <dbReference type="ARBA" id="ARBA00023155"/>
    </source>
</evidence>
<keyword evidence="4 8" id="KW-0371">Homeobox</keyword>
<sequence>MNYNKSNKQKRLTQDQVRLLERSFTTSKKLEPERKLELAGELGIPPRQVAVWYQNKRARWRTQSIEIDCGALQVRLESALAEKRLLEREVDRLRGELHKAKEMLHFALECKKPPLEAPISTTTNTNTLCSISSSTSFYDNCDQDHHDYQDHVVDNQVLQFDHELYACLMGSDDDGVVYL</sequence>
<organism evidence="13 14">
    <name type="scientific">Ficus carica</name>
    <name type="common">Common fig</name>
    <dbReference type="NCBI Taxonomy" id="3494"/>
    <lineage>
        <taxon>Eukaryota</taxon>
        <taxon>Viridiplantae</taxon>
        <taxon>Streptophyta</taxon>
        <taxon>Embryophyta</taxon>
        <taxon>Tracheophyta</taxon>
        <taxon>Spermatophyta</taxon>
        <taxon>Magnoliopsida</taxon>
        <taxon>eudicotyledons</taxon>
        <taxon>Gunneridae</taxon>
        <taxon>Pentapetalae</taxon>
        <taxon>rosids</taxon>
        <taxon>fabids</taxon>
        <taxon>Rosales</taxon>
        <taxon>Moraceae</taxon>
        <taxon>Ficeae</taxon>
        <taxon>Ficus</taxon>
    </lineage>
</organism>